<reference evidence="3 4" key="3">
    <citation type="journal article" date="2017" name="G3 (Bethesda)">
        <title>Comparative analysis highlights variable genome content of wheat rusts and divergence of the mating loci.</title>
        <authorList>
            <person name="Cuomo C.A."/>
            <person name="Bakkeren G."/>
            <person name="Khalil H.B."/>
            <person name="Panwar V."/>
            <person name="Joly D."/>
            <person name="Linning R."/>
            <person name="Sakthikumar S."/>
            <person name="Song X."/>
            <person name="Adiconis X."/>
            <person name="Fan L."/>
            <person name="Goldberg J.M."/>
            <person name="Levin J.Z."/>
            <person name="Young S."/>
            <person name="Zeng Q."/>
            <person name="Anikster Y."/>
            <person name="Bruce M."/>
            <person name="Wang M."/>
            <person name="Yin C."/>
            <person name="McCallum B."/>
            <person name="Szabo L.J."/>
            <person name="Hulbert S."/>
            <person name="Chen X."/>
            <person name="Fellers J.P."/>
        </authorList>
    </citation>
    <scope>NUCLEOTIDE SEQUENCE</scope>
    <source>
        <strain evidence="3">isolate 1-1 / race 1 (BBBD)</strain>
        <strain evidence="4">Isolate 1-1 / race 1 (BBBD)</strain>
    </source>
</reference>
<dbReference type="EMBL" id="ADAS02001349">
    <property type="protein sequence ID" value="OAV86279.1"/>
    <property type="molecule type" value="Genomic_DNA"/>
</dbReference>
<gene>
    <name evidence="2" type="ORF">PTTG_29987</name>
</gene>
<sequence length="394" mass="44439">MLFSKHPDAKEMDFTISTYAVVPMFSNFGIVQHIPGCSNLRKFIAGFISFDRNQAFSLHTNPETQAPSLHTYPSEPNQFIRRNLLDRWIQTPYLKKRMFNKTTAIHSALGYLFGVGDRHPGNILVSDSTYEVIHIDYGICFGQGLNLICPELGRWHKGANKDDELRIFKHFFSTTLAALRPHAKGIVQLINLISFNFPTQILQQSTLCSAASPDPLADFCRVLLKDMEGLIGHSLPVDQFTSSVLNMAKNPEALARMYCALVLSSLSGSATPTCTTYLPHLRFHPNSANNHHDHHHPHHHQSLKTMTDSKLVHQLLSATSDSLSDRLKLAPRQQAYLSPHPPNSDQLSTTTPIVSFEKMCLSTFVRSTRLKKIGYRRNHRVLDKKGNYLQNVVT</sequence>
<evidence type="ECO:0000313" key="3">
    <source>
        <dbReference type="EnsemblFungi" id="PTTG_29987-t43_1-p1"/>
    </source>
</evidence>
<organism evidence="2">
    <name type="scientific">Puccinia triticina (isolate 1-1 / race 1 (BBBD))</name>
    <name type="common">Brown leaf rust fungus</name>
    <dbReference type="NCBI Taxonomy" id="630390"/>
    <lineage>
        <taxon>Eukaryota</taxon>
        <taxon>Fungi</taxon>
        <taxon>Dikarya</taxon>
        <taxon>Basidiomycota</taxon>
        <taxon>Pucciniomycotina</taxon>
        <taxon>Pucciniomycetes</taxon>
        <taxon>Pucciniales</taxon>
        <taxon>Pucciniaceae</taxon>
        <taxon>Puccinia</taxon>
    </lineage>
</organism>
<reference evidence="2" key="1">
    <citation type="submission" date="2009-11" db="EMBL/GenBank/DDBJ databases">
        <authorList>
            <consortium name="The Broad Institute Genome Sequencing Platform"/>
            <person name="Ward D."/>
            <person name="Feldgarden M."/>
            <person name="Earl A."/>
            <person name="Young S.K."/>
            <person name="Zeng Q."/>
            <person name="Koehrsen M."/>
            <person name="Alvarado L."/>
            <person name="Berlin A."/>
            <person name="Bochicchio J."/>
            <person name="Borenstein D."/>
            <person name="Chapman S.B."/>
            <person name="Chen Z."/>
            <person name="Engels R."/>
            <person name="Freedman E."/>
            <person name="Gellesch M."/>
            <person name="Goldberg J."/>
            <person name="Griggs A."/>
            <person name="Gujja S."/>
            <person name="Heilman E."/>
            <person name="Heiman D."/>
            <person name="Hepburn T."/>
            <person name="Howarth C."/>
            <person name="Jen D."/>
            <person name="Larson L."/>
            <person name="Lewis B."/>
            <person name="Mehta T."/>
            <person name="Park D."/>
            <person name="Pearson M."/>
            <person name="Roberts A."/>
            <person name="Saif S."/>
            <person name="Shea T."/>
            <person name="Shenoy N."/>
            <person name="Sisk P."/>
            <person name="Stolte C."/>
            <person name="Sykes S."/>
            <person name="Thomson T."/>
            <person name="Walk T."/>
            <person name="White J."/>
            <person name="Yandava C."/>
            <person name="Izard J."/>
            <person name="Baranova O.V."/>
            <person name="Blanton J.M."/>
            <person name="Tanner A.C."/>
            <person name="Dewhirst F.E."/>
            <person name="Haas B."/>
            <person name="Nusbaum C."/>
            <person name="Birren B."/>
        </authorList>
    </citation>
    <scope>NUCLEOTIDE SEQUENCE [LARGE SCALE GENOMIC DNA]</scope>
    <source>
        <strain evidence="2">1-1 BBBD Race 1</strain>
    </source>
</reference>
<dbReference type="AlphaFoldDB" id="A0A180G1F6"/>
<dbReference type="OrthoDB" id="381190at2759"/>
<keyword evidence="4" id="KW-1185">Reference proteome</keyword>
<dbReference type="PANTHER" id="PTHR11139">
    <property type="entry name" value="ATAXIA TELANGIECTASIA MUTATED ATM -RELATED"/>
    <property type="match status" value="1"/>
</dbReference>
<dbReference type="STRING" id="630390.A0A180G1F6"/>
<dbReference type="PROSITE" id="PS50290">
    <property type="entry name" value="PI3_4_KINASE_3"/>
    <property type="match status" value="1"/>
</dbReference>
<reference evidence="2" key="2">
    <citation type="submission" date="2016-05" db="EMBL/GenBank/DDBJ databases">
        <title>Comparative analysis highlights variable genome content of wheat rusts and divergence of the mating loci.</title>
        <authorList>
            <person name="Cuomo C.A."/>
            <person name="Bakkeren G."/>
            <person name="Szabo L."/>
            <person name="Khalil H."/>
            <person name="Joly D."/>
            <person name="Goldberg J."/>
            <person name="Young S."/>
            <person name="Zeng Q."/>
            <person name="Fellers J."/>
        </authorList>
    </citation>
    <scope>NUCLEOTIDE SEQUENCE [LARGE SCALE GENOMIC DNA]</scope>
    <source>
        <strain evidence="2">1-1 BBBD Race 1</strain>
    </source>
</reference>
<dbReference type="Proteomes" id="UP000005240">
    <property type="component" value="Unassembled WGS sequence"/>
</dbReference>
<dbReference type="SMART" id="SM00146">
    <property type="entry name" value="PI3Kc"/>
    <property type="match status" value="1"/>
</dbReference>
<protein>
    <submittedName>
        <fullName evidence="3">PI3K/PI4K domain-containing protein</fullName>
    </submittedName>
</protein>
<dbReference type="InterPro" id="IPR011009">
    <property type="entry name" value="Kinase-like_dom_sf"/>
</dbReference>
<dbReference type="VEuPathDB" id="FungiDB:PTTG_29987"/>
<dbReference type="InterPro" id="IPR000403">
    <property type="entry name" value="PI3/4_kinase_cat_dom"/>
</dbReference>
<dbReference type="InterPro" id="IPR036940">
    <property type="entry name" value="PI3/4_kinase_cat_sf"/>
</dbReference>
<proteinExistence type="predicted"/>
<evidence type="ECO:0000259" key="1">
    <source>
        <dbReference type="PROSITE" id="PS50290"/>
    </source>
</evidence>
<name>A0A180G1F6_PUCT1</name>
<reference evidence="3" key="4">
    <citation type="submission" date="2025-05" db="UniProtKB">
        <authorList>
            <consortium name="EnsemblFungi"/>
        </authorList>
    </citation>
    <scope>IDENTIFICATION</scope>
    <source>
        <strain evidence="3">isolate 1-1 / race 1 (BBBD)</strain>
    </source>
</reference>
<dbReference type="EnsemblFungi" id="PTTG_29987-t43_1">
    <property type="protein sequence ID" value="PTTG_29987-t43_1-p1"/>
    <property type="gene ID" value="PTTG_29987"/>
</dbReference>
<evidence type="ECO:0000313" key="2">
    <source>
        <dbReference type="EMBL" id="OAV86279.1"/>
    </source>
</evidence>
<dbReference type="InterPro" id="IPR050517">
    <property type="entry name" value="DDR_Repair_Kinase"/>
</dbReference>
<dbReference type="GO" id="GO:0004674">
    <property type="term" value="F:protein serine/threonine kinase activity"/>
    <property type="evidence" value="ECO:0007669"/>
    <property type="project" value="TreeGrafter"/>
</dbReference>
<dbReference type="SUPFAM" id="SSF56112">
    <property type="entry name" value="Protein kinase-like (PK-like)"/>
    <property type="match status" value="1"/>
</dbReference>
<feature type="domain" description="PI3K/PI4K catalytic" evidence="1">
    <location>
        <begin position="1"/>
        <end position="249"/>
    </location>
</feature>
<dbReference type="Gene3D" id="1.10.1070.11">
    <property type="entry name" value="Phosphatidylinositol 3-/4-kinase, catalytic domain"/>
    <property type="match status" value="1"/>
</dbReference>
<accession>A0A180G1F6</accession>
<dbReference type="Pfam" id="PF00454">
    <property type="entry name" value="PI3_PI4_kinase"/>
    <property type="match status" value="1"/>
</dbReference>
<evidence type="ECO:0000313" key="4">
    <source>
        <dbReference type="Proteomes" id="UP000005240"/>
    </source>
</evidence>
<dbReference type="GO" id="GO:0005634">
    <property type="term" value="C:nucleus"/>
    <property type="evidence" value="ECO:0007669"/>
    <property type="project" value="TreeGrafter"/>
</dbReference>